<feature type="transmembrane region" description="Helical" evidence="10">
    <location>
        <begin position="125"/>
        <end position="143"/>
    </location>
</feature>
<organism evidence="11">
    <name type="scientific">Picea abies</name>
    <name type="common">Norway spruce</name>
    <name type="synonym">Picea excelsa</name>
    <dbReference type="NCBI Taxonomy" id="3329"/>
    <lineage>
        <taxon>Eukaryota</taxon>
        <taxon>Viridiplantae</taxon>
        <taxon>Streptophyta</taxon>
        <taxon>Embryophyta</taxon>
        <taxon>Tracheophyta</taxon>
        <taxon>Spermatophyta</taxon>
        <taxon>Pinopsida</taxon>
        <taxon>Pinidae</taxon>
        <taxon>Conifers I</taxon>
        <taxon>Pinales</taxon>
        <taxon>Pinaceae</taxon>
        <taxon>Picea</taxon>
    </lineage>
</organism>
<dbReference type="PANTHER" id="PTHR19432">
    <property type="entry name" value="SUGAR TRANSPORTER"/>
    <property type="match status" value="1"/>
</dbReference>
<evidence type="ECO:0000256" key="8">
    <source>
        <dbReference type="ARBA" id="ARBA00022989"/>
    </source>
</evidence>
<comment type="pathway">
    <text evidence="2">Glycan biosynthesis; sucrose metabolism.</text>
</comment>
<dbReference type="GO" id="GO:0005886">
    <property type="term" value="C:plasma membrane"/>
    <property type="evidence" value="ECO:0007669"/>
    <property type="project" value="InterPro"/>
</dbReference>
<dbReference type="SUPFAM" id="SSF103473">
    <property type="entry name" value="MFS general substrate transporter"/>
    <property type="match status" value="1"/>
</dbReference>
<keyword evidence="6 10" id="KW-0812">Transmembrane</keyword>
<feature type="transmembrane region" description="Helical" evidence="10">
    <location>
        <begin position="474"/>
        <end position="495"/>
    </location>
</feature>
<dbReference type="AlphaFoldDB" id="A0A2Z4K4Y5"/>
<proteinExistence type="evidence at transcript level"/>
<sequence>MNTDLRTGRRLKSEVPLRTLARVASVAAGVQFGWALQLSLLTPYVQVLGISHTWASYIWLCGPISGMFVQPLVGYYSDRCESSWGRRRPFIVIGAVHVVVAVMLIGFSADIGYLLGDSLISRPRAIVVFVLGFWLLDLANNMLQGPCRALLADLSGRSQRRTRSANAFYSLFMAVGNVLGFATGSFSKWYKVLSFTKTEACDVSCANLKSAFLIAIIILVITIFLSITATPEKRWSQAESEPILRANVSGEKIHDEDDDNEQEDEELQEAFIWELLSAFRDLPRPMWYLLVTTALTWIAWFPFLLFDTDWMGREVYRGEPTGPGSFSSLYDQGVRAGSLGLMLNSLTLGATSLMVEYLSRKLGPKLLLALANTILCLSLACTVLITKAAEILSNAPSSPPTALKIMALLVFTVLGAPLAVTYSVPFALTATFTSTAGGGQGLSMGVLNLSIVIPQIIVSVGIGPWDALFGGGNLPAFVLASFSALAGGVAALLLLPTPPPDFPTSRLLRTRSSPVP</sequence>
<reference evidence="11" key="1">
    <citation type="submission" date="2018-04" db="EMBL/GenBank/DDBJ databases">
        <title>Impact of environmental conditions on sugar transporter expression and sugar partitioning in common European tree species.</title>
        <authorList>
            <person name="Dobbelstein E."/>
            <person name="Fink D."/>
            <person name="Oner-Sieben S."/>
            <person name="Czempik L."/>
            <person name="Lohaus G."/>
        </authorList>
    </citation>
    <scope>NUCLEOTIDE SEQUENCE</scope>
    <source>
        <tissue evidence="11">Bark</tissue>
    </source>
</reference>
<dbReference type="CDD" id="cd17313">
    <property type="entry name" value="MFS_SLC45_SUC"/>
    <property type="match status" value="1"/>
</dbReference>
<feature type="transmembrane region" description="Helical" evidence="10">
    <location>
        <begin position="20"/>
        <end position="45"/>
    </location>
</feature>
<evidence type="ECO:0000256" key="4">
    <source>
        <dbReference type="ARBA" id="ARBA00022448"/>
    </source>
</evidence>
<evidence type="ECO:0000256" key="6">
    <source>
        <dbReference type="ARBA" id="ARBA00022692"/>
    </source>
</evidence>
<evidence type="ECO:0000313" key="11">
    <source>
        <dbReference type="EMBL" id="AWW87343.1"/>
    </source>
</evidence>
<keyword evidence="7" id="KW-0769">Symport</keyword>
<accession>A0A2Z4K4Y5</accession>
<feature type="transmembrane region" description="Helical" evidence="10">
    <location>
        <begin position="164"/>
        <end position="186"/>
    </location>
</feature>
<dbReference type="PANTHER" id="PTHR19432:SF90">
    <property type="entry name" value="SUCROSE TRANSPORT PROTEIN SUC4"/>
    <property type="match status" value="1"/>
</dbReference>
<protein>
    <submittedName>
        <fullName evidence="11">Sucrose transporter</fullName>
    </submittedName>
</protein>
<keyword evidence="5" id="KW-0762">Sugar transport</keyword>
<dbReference type="FunFam" id="1.20.1250.20:FF:000182">
    <property type="entry name" value="Sucrose transporter SUC2"/>
    <property type="match status" value="1"/>
</dbReference>
<gene>
    <name evidence="11" type="primary">SUT1</name>
</gene>
<dbReference type="UniPathway" id="UPA00238"/>
<feature type="transmembrane region" description="Helical" evidence="10">
    <location>
        <begin position="89"/>
        <end position="113"/>
    </location>
</feature>
<evidence type="ECO:0000256" key="3">
    <source>
        <dbReference type="ARBA" id="ARBA00007134"/>
    </source>
</evidence>
<evidence type="ECO:0000256" key="5">
    <source>
        <dbReference type="ARBA" id="ARBA00022597"/>
    </source>
</evidence>
<feature type="transmembrane region" description="Helical" evidence="10">
    <location>
        <begin position="57"/>
        <end position="77"/>
    </location>
</feature>
<feature type="transmembrane region" description="Helical" evidence="10">
    <location>
        <begin position="286"/>
        <end position="306"/>
    </location>
</feature>
<dbReference type="GO" id="GO:0005773">
    <property type="term" value="C:vacuole"/>
    <property type="evidence" value="ECO:0007669"/>
    <property type="project" value="TreeGrafter"/>
</dbReference>
<keyword evidence="9 10" id="KW-0472">Membrane</keyword>
<feature type="transmembrane region" description="Helical" evidence="10">
    <location>
        <begin position="442"/>
        <end position="462"/>
    </location>
</feature>
<comment type="subcellular location">
    <subcellularLocation>
        <location evidence="1">Membrane</location>
        <topology evidence="1">Multi-pass membrane protein</topology>
    </subcellularLocation>
</comment>
<evidence type="ECO:0000256" key="7">
    <source>
        <dbReference type="ARBA" id="ARBA00022847"/>
    </source>
</evidence>
<dbReference type="Pfam" id="PF13347">
    <property type="entry name" value="MFS_2"/>
    <property type="match status" value="1"/>
</dbReference>
<evidence type="ECO:0000256" key="10">
    <source>
        <dbReference type="SAM" id="Phobius"/>
    </source>
</evidence>
<dbReference type="NCBIfam" id="TIGR01301">
    <property type="entry name" value="GPH_sucrose"/>
    <property type="match status" value="1"/>
</dbReference>
<comment type="similarity">
    <text evidence="3">Belongs to the glycoside-pentoside-hexuronide (GPH) cation symporter transporter (TC 2.A.2.4) family.</text>
</comment>
<dbReference type="InterPro" id="IPR036259">
    <property type="entry name" value="MFS_trans_sf"/>
</dbReference>
<keyword evidence="4" id="KW-0813">Transport</keyword>
<dbReference type="InterPro" id="IPR005989">
    <property type="entry name" value="Suc_symporter_pln"/>
</dbReference>
<dbReference type="Gene3D" id="1.20.1250.20">
    <property type="entry name" value="MFS general substrate transporter like domains"/>
    <property type="match status" value="1"/>
</dbReference>
<feature type="transmembrane region" description="Helical" evidence="10">
    <location>
        <begin position="336"/>
        <end position="355"/>
    </location>
</feature>
<name>A0A2Z4K4Y5_PICAB</name>
<dbReference type="GO" id="GO:0008506">
    <property type="term" value="F:sucrose:proton symporter activity"/>
    <property type="evidence" value="ECO:0007669"/>
    <property type="project" value="TreeGrafter"/>
</dbReference>
<evidence type="ECO:0000256" key="2">
    <source>
        <dbReference type="ARBA" id="ARBA00004914"/>
    </source>
</evidence>
<feature type="transmembrane region" description="Helical" evidence="10">
    <location>
        <begin position="367"/>
        <end position="385"/>
    </location>
</feature>
<feature type="transmembrane region" description="Helical" evidence="10">
    <location>
        <begin position="206"/>
        <end position="227"/>
    </location>
</feature>
<dbReference type="EMBL" id="MH281472">
    <property type="protein sequence ID" value="AWW87343.1"/>
    <property type="molecule type" value="mRNA"/>
</dbReference>
<feature type="transmembrane region" description="Helical" evidence="10">
    <location>
        <begin position="405"/>
        <end position="430"/>
    </location>
</feature>
<evidence type="ECO:0000256" key="9">
    <source>
        <dbReference type="ARBA" id="ARBA00023136"/>
    </source>
</evidence>
<keyword evidence="8 10" id="KW-1133">Transmembrane helix</keyword>
<dbReference type="GO" id="GO:0005985">
    <property type="term" value="P:sucrose metabolic process"/>
    <property type="evidence" value="ECO:0007669"/>
    <property type="project" value="UniProtKB-UniPathway"/>
</dbReference>
<evidence type="ECO:0000256" key="1">
    <source>
        <dbReference type="ARBA" id="ARBA00004141"/>
    </source>
</evidence>